<proteinExistence type="predicted"/>
<name>A0A2T3FMI8_9CLOT</name>
<comment type="caution">
    <text evidence="1">The sequence shown here is derived from an EMBL/GenBank/DDBJ whole genome shotgun (WGS) entry which is preliminary data.</text>
</comment>
<dbReference type="EMBL" id="PYLO01000004">
    <property type="protein sequence ID" value="PST36472.1"/>
    <property type="molecule type" value="Genomic_DNA"/>
</dbReference>
<dbReference type="InterPro" id="IPR029035">
    <property type="entry name" value="DHS-like_NAD/FAD-binding_dom"/>
</dbReference>
<dbReference type="Proteomes" id="UP000241048">
    <property type="component" value="Unassembled WGS sequence"/>
</dbReference>
<dbReference type="AlphaFoldDB" id="A0A2T3FMI8"/>
<gene>
    <name evidence="1" type="ORF">C7U56_11810</name>
</gene>
<organism evidence="1 2">
    <name type="scientific">Clostridium fessum</name>
    <dbReference type="NCBI Taxonomy" id="2126740"/>
    <lineage>
        <taxon>Bacteria</taxon>
        <taxon>Bacillati</taxon>
        <taxon>Bacillota</taxon>
        <taxon>Clostridia</taxon>
        <taxon>Eubacteriales</taxon>
        <taxon>Clostridiaceae</taxon>
        <taxon>Clostridium</taxon>
    </lineage>
</organism>
<evidence type="ECO:0008006" key="3">
    <source>
        <dbReference type="Google" id="ProtNLM"/>
    </source>
</evidence>
<sequence length="220" mass="24888">MAEKTENEMAADAELKTLRERIKACEFLLIGLGSEWEKAGGAEVQEAYRALAAMTEGKDYFIVTTAKDARIFESSLDEAKITAPCGNVNWLQCSKGCTKDIWERGEVADGICPHCGAPLTENTVLANPYIEEGYLKSWNLYREWLAGTLNHALLILELGVDFKTPTVIRWPFEKTVFFNRKSHMYRINQKFYQIVGDIQERTVSIPQNSVGFIRNFSSCD</sequence>
<accession>A0A2T3FMI8</accession>
<protein>
    <recommendedName>
        <fullName evidence="3">NAD-dependent protein deacetylase, SIR2 family</fullName>
    </recommendedName>
</protein>
<dbReference type="SUPFAM" id="SSF52467">
    <property type="entry name" value="DHS-like NAD/FAD-binding domain"/>
    <property type="match status" value="1"/>
</dbReference>
<evidence type="ECO:0000313" key="2">
    <source>
        <dbReference type="Proteomes" id="UP000241048"/>
    </source>
</evidence>
<evidence type="ECO:0000313" key="1">
    <source>
        <dbReference type="EMBL" id="PST36472.1"/>
    </source>
</evidence>
<reference evidence="1 2" key="1">
    <citation type="submission" date="2018-03" db="EMBL/GenBank/DDBJ databases">
        <title>Lachnoclostridium SNUG30386 gen.nov., sp.nov., isolated from human faeces.</title>
        <authorList>
            <person name="Seo B."/>
            <person name="Jeon K."/>
            <person name="Ko G."/>
        </authorList>
    </citation>
    <scope>NUCLEOTIDE SEQUENCE [LARGE SCALE GENOMIC DNA]</scope>
    <source>
        <strain evidence="1 2">SNUG30386</strain>
    </source>
</reference>
<dbReference type="RefSeq" id="WP_107001384.1">
    <property type="nucleotide sequence ID" value="NZ_DBFCBK010000015.1"/>
</dbReference>
<keyword evidence="2" id="KW-1185">Reference proteome</keyword>